<evidence type="ECO:0000256" key="1">
    <source>
        <dbReference type="SAM" id="MobiDB-lite"/>
    </source>
</evidence>
<dbReference type="AlphaFoldDB" id="A0A5B7GFB3"/>
<name>A0A5B7GFB3_PORTR</name>
<organism evidence="2 3">
    <name type="scientific">Portunus trituberculatus</name>
    <name type="common">Swimming crab</name>
    <name type="synonym">Neptunus trituberculatus</name>
    <dbReference type="NCBI Taxonomy" id="210409"/>
    <lineage>
        <taxon>Eukaryota</taxon>
        <taxon>Metazoa</taxon>
        <taxon>Ecdysozoa</taxon>
        <taxon>Arthropoda</taxon>
        <taxon>Crustacea</taxon>
        <taxon>Multicrustacea</taxon>
        <taxon>Malacostraca</taxon>
        <taxon>Eumalacostraca</taxon>
        <taxon>Eucarida</taxon>
        <taxon>Decapoda</taxon>
        <taxon>Pleocyemata</taxon>
        <taxon>Brachyura</taxon>
        <taxon>Eubrachyura</taxon>
        <taxon>Portunoidea</taxon>
        <taxon>Portunidae</taxon>
        <taxon>Portuninae</taxon>
        <taxon>Portunus</taxon>
    </lineage>
</organism>
<gene>
    <name evidence="2" type="ORF">E2C01_049982</name>
</gene>
<feature type="compositionally biased region" description="Basic residues" evidence="1">
    <location>
        <begin position="95"/>
        <end position="104"/>
    </location>
</feature>
<feature type="region of interest" description="Disordered" evidence="1">
    <location>
        <begin position="1"/>
        <end position="116"/>
    </location>
</feature>
<reference evidence="2 3" key="1">
    <citation type="submission" date="2019-05" db="EMBL/GenBank/DDBJ databases">
        <title>Another draft genome of Portunus trituberculatus and its Hox gene families provides insights of decapod evolution.</title>
        <authorList>
            <person name="Jeong J.-H."/>
            <person name="Song I."/>
            <person name="Kim S."/>
            <person name="Choi T."/>
            <person name="Kim D."/>
            <person name="Ryu S."/>
            <person name="Kim W."/>
        </authorList>
    </citation>
    <scope>NUCLEOTIDE SEQUENCE [LARGE SCALE GENOMIC DNA]</scope>
    <source>
        <tissue evidence="2">Muscle</tissue>
    </source>
</reference>
<keyword evidence="3" id="KW-1185">Reference proteome</keyword>
<protein>
    <submittedName>
        <fullName evidence="2">Uncharacterized protein</fullName>
    </submittedName>
</protein>
<sequence length="229" mass="24507">MRGILPGTFRPPKPAPKSHSPSKTGNLQPPPVHLTHPRTPRTPTSAPIRAPHPTPIQASIPAPIPDPTHAPTKPLSPIISVVPLTAQPPSPNAQRSRHHHKPHHTVTPQCTTRPSFMPEGPYRSDLTDAGEFVSPTPLHQCHLPKVPQPKAPQPAAQQSLPLLGSAGFVPSSSSLLAQHASGFAWPAFIKGLAPITINFFNRLLSGHSFSESLLRCLPGLLSFITSLTQ</sequence>
<evidence type="ECO:0000313" key="2">
    <source>
        <dbReference type="EMBL" id="MPC56033.1"/>
    </source>
</evidence>
<dbReference type="EMBL" id="VSRR010013639">
    <property type="protein sequence ID" value="MPC56033.1"/>
    <property type="molecule type" value="Genomic_DNA"/>
</dbReference>
<feature type="compositionally biased region" description="Low complexity" evidence="1">
    <location>
        <begin position="41"/>
        <end position="51"/>
    </location>
</feature>
<dbReference type="Proteomes" id="UP000324222">
    <property type="component" value="Unassembled WGS sequence"/>
</dbReference>
<evidence type="ECO:0000313" key="3">
    <source>
        <dbReference type="Proteomes" id="UP000324222"/>
    </source>
</evidence>
<proteinExistence type="predicted"/>
<comment type="caution">
    <text evidence="2">The sequence shown here is derived from an EMBL/GenBank/DDBJ whole genome shotgun (WGS) entry which is preliminary data.</text>
</comment>
<accession>A0A5B7GFB3</accession>